<dbReference type="AlphaFoldDB" id="A0A0D3BEV1"/>
<reference evidence="1" key="2">
    <citation type="submission" date="2015-03" db="UniProtKB">
        <authorList>
            <consortium name="EnsemblPlants"/>
        </authorList>
    </citation>
    <scope>IDENTIFICATION</scope>
</reference>
<dbReference type="HOGENOM" id="CLU_1491033_0_0_1"/>
<dbReference type="STRING" id="109376.A0A0D3BEV1"/>
<reference evidence="1 2" key="1">
    <citation type="journal article" date="2014" name="Genome Biol.">
        <title>Transcriptome and methylome profiling reveals relics of genome dominance in the mesopolyploid Brassica oleracea.</title>
        <authorList>
            <person name="Parkin I.A."/>
            <person name="Koh C."/>
            <person name="Tang H."/>
            <person name="Robinson S.J."/>
            <person name="Kagale S."/>
            <person name="Clarke W.E."/>
            <person name="Town C.D."/>
            <person name="Nixon J."/>
            <person name="Krishnakumar V."/>
            <person name="Bidwell S.L."/>
            <person name="Denoeud F."/>
            <person name="Belcram H."/>
            <person name="Links M.G."/>
            <person name="Just J."/>
            <person name="Clarke C."/>
            <person name="Bender T."/>
            <person name="Huebert T."/>
            <person name="Mason A.S."/>
            <person name="Pires J.C."/>
            <person name="Barker G."/>
            <person name="Moore J."/>
            <person name="Walley P.G."/>
            <person name="Manoli S."/>
            <person name="Batley J."/>
            <person name="Edwards D."/>
            <person name="Nelson M.N."/>
            <person name="Wang X."/>
            <person name="Paterson A.H."/>
            <person name="King G."/>
            <person name="Bancroft I."/>
            <person name="Chalhoub B."/>
            <person name="Sharpe A.G."/>
        </authorList>
    </citation>
    <scope>NUCLEOTIDE SEQUENCE</scope>
    <source>
        <strain evidence="1 2">cv. TO1000</strain>
    </source>
</reference>
<organism evidence="1 2">
    <name type="scientific">Brassica oleracea var. oleracea</name>
    <dbReference type="NCBI Taxonomy" id="109376"/>
    <lineage>
        <taxon>Eukaryota</taxon>
        <taxon>Viridiplantae</taxon>
        <taxon>Streptophyta</taxon>
        <taxon>Embryophyta</taxon>
        <taxon>Tracheophyta</taxon>
        <taxon>Spermatophyta</taxon>
        <taxon>Magnoliopsida</taxon>
        <taxon>eudicotyledons</taxon>
        <taxon>Gunneridae</taxon>
        <taxon>Pentapetalae</taxon>
        <taxon>rosids</taxon>
        <taxon>malvids</taxon>
        <taxon>Brassicales</taxon>
        <taxon>Brassicaceae</taxon>
        <taxon>Brassiceae</taxon>
        <taxon>Brassica</taxon>
    </lineage>
</organism>
<accession>A0A0D3BEV1</accession>
<sequence length="181" mass="20144">MSSRNPTRQYPYASQYASHPDLGFIPLLVSAVKGVKSALFVSQGDPPDLWQPPGYGVSLPVNHGHGGGGSIPGAGNRTWSDSKEDSWGASHFSQMPFMELLWMGIVSNQGSCCKIHMHSNTLRILSSAKWTEKSISLERQLLYSTIELRFMDDLEEYGDFGVFWSLMICRAAQTRQMFSYG</sequence>
<evidence type="ECO:0000313" key="1">
    <source>
        <dbReference type="EnsemblPlants" id="Bo3g099420.1"/>
    </source>
</evidence>
<dbReference type="Gramene" id="Bo3g099420.1">
    <property type="protein sequence ID" value="Bo3g099420.1"/>
    <property type="gene ID" value="Bo3g099420"/>
</dbReference>
<protein>
    <submittedName>
        <fullName evidence="1">Uncharacterized protein</fullName>
    </submittedName>
</protein>
<evidence type="ECO:0000313" key="2">
    <source>
        <dbReference type="Proteomes" id="UP000032141"/>
    </source>
</evidence>
<name>A0A0D3BEV1_BRAOL</name>
<keyword evidence="2" id="KW-1185">Reference proteome</keyword>
<dbReference type="Proteomes" id="UP000032141">
    <property type="component" value="Chromosome C3"/>
</dbReference>
<proteinExistence type="predicted"/>
<dbReference type="EnsemblPlants" id="Bo3g099420.1">
    <property type="protein sequence ID" value="Bo3g099420.1"/>
    <property type="gene ID" value="Bo3g099420"/>
</dbReference>